<dbReference type="RefSeq" id="XP_028041260.1">
    <property type="nucleotide sequence ID" value="XM_028185459.1"/>
</dbReference>
<evidence type="ECO:0000313" key="2">
    <source>
        <dbReference type="RefSeq" id="XP_028041260.1"/>
    </source>
</evidence>
<sequence length="128" mass="14518">MWSSSLHKLTSTSGPMELLVPSPALYLVCGPGSSGASTSTTEWPVSLDRTPRTPRRQIIRWCKPLRDDELIALLNYAKKSLRMKKLSSRHWCPERQGCGWTKTMRKLEEKMGLILLTSGLLNLFAYPR</sequence>
<protein>
    <submittedName>
        <fullName evidence="2">Uncharacterized protein LOC114251248</fullName>
    </submittedName>
</protein>
<proteinExistence type="predicted"/>
<accession>A0A6J2KGV1</accession>
<name>A0A6J2KGV1_BOMMA</name>
<dbReference type="Proteomes" id="UP000504629">
    <property type="component" value="Unplaced"/>
</dbReference>
<dbReference type="AlphaFoldDB" id="A0A6J2KGV1"/>
<gene>
    <name evidence="2" type="primary">LOC114251248</name>
</gene>
<reference evidence="2" key="1">
    <citation type="submission" date="2025-08" db="UniProtKB">
        <authorList>
            <consortium name="RefSeq"/>
        </authorList>
    </citation>
    <scope>IDENTIFICATION</scope>
    <source>
        <tissue evidence="2">Silk gland</tissue>
    </source>
</reference>
<organism evidence="1 2">
    <name type="scientific">Bombyx mandarina</name>
    <name type="common">Wild silk moth</name>
    <name type="synonym">Wild silkworm</name>
    <dbReference type="NCBI Taxonomy" id="7092"/>
    <lineage>
        <taxon>Eukaryota</taxon>
        <taxon>Metazoa</taxon>
        <taxon>Ecdysozoa</taxon>
        <taxon>Arthropoda</taxon>
        <taxon>Hexapoda</taxon>
        <taxon>Insecta</taxon>
        <taxon>Pterygota</taxon>
        <taxon>Neoptera</taxon>
        <taxon>Endopterygota</taxon>
        <taxon>Lepidoptera</taxon>
        <taxon>Glossata</taxon>
        <taxon>Ditrysia</taxon>
        <taxon>Bombycoidea</taxon>
        <taxon>Bombycidae</taxon>
        <taxon>Bombycinae</taxon>
        <taxon>Bombyx</taxon>
    </lineage>
</organism>
<dbReference type="GeneID" id="114251248"/>
<evidence type="ECO:0000313" key="1">
    <source>
        <dbReference type="Proteomes" id="UP000504629"/>
    </source>
</evidence>
<keyword evidence="1" id="KW-1185">Reference proteome</keyword>
<dbReference type="KEGG" id="bman:114251248"/>